<accession>A0A9D1FUG6</accession>
<proteinExistence type="predicted"/>
<dbReference type="Proteomes" id="UP000824139">
    <property type="component" value="Unassembled WGS sequence"/>
</dbReference>
<sequence>MNSILLTKNINKYLLPNQKINPKELHYAPKTDILAQAKAKFANNKERVELPPILTTYKVKKTIFDKIINFLGL</sequence>
<reference evidence="1" key="2">
    <citation type="journal article" date="2021" name="PeerJ">
        <title>Extensive microbial diversity within the chicken gut microbiome revealed by metagenomics and culture.</title>
        <authorList>
            <person name="Gilroy R."/>
            <person name="Ravi A."/>
            <person name="Getino M."/>
            <person name="Pursley I."/>
            <person name="Horton D.L."/>
            <person name="Alikhan N.F."/>
            <person name="Baker D."/>
            <person name="Gharbi K."/>
            <person name="Hall N."/>
            <person name="Watson M."/>
            <person name="Adriaenssens E.M."/>
            <person name="Foster-Nyarko E."/>
            <person name="Jarju S."/>
            <person name="Secka A."/>
            <person name="Antonio M."/>
            <person name="Oren A."/>
            <person name="Chaudhuri R.R."/>
            <person name="La Ragione R."/>
            <person name="Hildebrand F."/>
            <person name="Pallen M.J."/>
        </authorList>
    </citation>
    <scope>NUCLEOTIDE SEQUENCE</scope>
    <source>
        <strain evidence="1">CHK152-2994</strain>
    </source>
</reference>
<gene>
    <name evidence="1" type="ORF">IAD41_00900</name>
</gene>
<organism evidence="1 2">
    <name type="scientific">Candidatus Scatenecus faecavium</name>
    <dbReference type="NCBI Taxonomy" id="2840915"/>
    <lineage>
        <taxon>Bacteria</taxon>
        <taxon>Candidatus Scatenecus</taxon>
    </lineage>
</organism>
<protein>
    <submittedName>
        <fullName evidence="1">Uncharacterized protein</fullName>
    </submittedName>
</protein>
<comment type="caution">
    <text evidence="1">The sequence shown here is derived from an EMBL/GenBank/DDBJ whole genome shotgun (WGS) entry which is preliminary data.</text>
</comment>
<reference evidence="1" key="1">
    <citation type="submission" date="2020-10" db="EMBL/GenBank/DDBJ databases">
        <authorList>
            <person name="Gilroy R."/>
        </authorList>
    </citation>
    <scope>NUCLEOTIDE SEQUENCE</scope>
    <source>
        <strain evidence="1">CHK152-2994</strain>
    </source>
</reference>
<evidence type="ECO:0000313" key="2">
    <source>
        <dbReference type="Proteomes" id="UP000824139"/>
    </source>
</evidence>
<evidence type="ECO:0000313" key="1">
    <source>
        <dbReference type="EMBL" id="HIS82153.1"/>
    </source>
</evidence>
<name>A0A9D1FUG6_9BACT</name>
<dbReference type="AlphaFoldDB" id="A0A9D1FUG6"/>
<dbReference type="EMBL" id="DVJO01000021">
    <property type="protein sequence ID" value="HIS82153.1"/>
    <property type="molecule type" value="Genomic_DNA"/>
</dbReference>